<dbReference type="AlphaFoldDB" id="A0AAW5IH62"/>
<proteinExistence type="predicted"/>
<evidence type="ECO:0000313" key="2">
    <source>
        <dbReference type="Proteomes" id="UP001205506"/>
    </source>
</evidence>
<reference evidence="1" key="1">
    <citation type="submission" date="2022-07" db="EMBL/GenBank/DDBJ databases">
        <title>Prevotella copri.</title>
        <authorList>
            <person name="Yang C."/>
        </authorList>
    </citation>
    <scope>NUCLEOTIDE SEQUENCE</scope>
    <source>
        <strain evidence="1">HF1805</strain>
    </source>
</reference>
<dbReference type="RefSeq" id="WP_254970078.1">
    <property type="nucleotide sequence ID" value="NZ_JANDWU010000026.1"/>
</dbReference>
<organism evidence="1 2">
    <name type="scientific">Segatella copri</name>
    <dbReference type="NCBI Taxonomy" id="165179"/>
    <lineage>
        <taxon>Bacteria</taxon>
        <taxon>Pseudomonadati</taxon>
        <taxon>Bacteroidota</taxon>
        <taxon>Bacteroidia</taxon>
        <taxon>Bacteroidales</taxon>
        <taxon>Prevotellaceae</taxon>
        <taxon>Segatella</taxon>
    </lineage>
</organism>
<sequence>MNKSNMKADPKEHKKTLDAFFEFFDLSKILFNRRLKEIYNVTDIPKRSRFYKMAQDMADNLQIDWSTMTHADSNRIMLAMLEDSFNKIAEIEDSKSVDIIVKIRSK</sequence>
<evidence type="ECO:0000313" key="1">
    <source>
        <dbReference type="EMBL" id="MCP9550262.1"/>
    </source>
</evidence>
<protein>
    <submittedName>
        <fullName evidence="1">Uncharacterized protein</fullName>
    </submittedName>
</protein>
<dbReference type="Proteomes" id="UP001205506">
    <property type="component" value="Unassembled WGS sequence"/>
</dbReference>
<comment type="caution">
    <text evidence="1">The sequence shown here is derived from an EMBL/GenBank/DDBJ whole genome shotgun (WGS) entry which is preliminary data.</text>
</comment>
<dbReference type="EMBL" id="JANDWU010000026">
    <property type="protein sequence ID" value="MCP9550262.1"/>
    <property type="molecule type" value="Genomic_DNA"/>
</dbReference>
<gene>
    <name evidence="1" type="ORF">NNC68_12395</name>
</gene>
<name>A0AAW5IH62_9BACT</name>
<accession>A0AAW5IH62</accession>